<dbReference type="AlphaFoldDB" id="A0A8K0TSF6"/>
<dbReference type="CDD" id="cd00377">
    <property type="entry name" value="ICL_PEPM"/>
    <property type="match status" value="1"/>
</dbReference>
<keyword evidence="2" id="KW-1185">Reference proteome</keyword>
<accession>A0A8K0TSF6</accession>
<dbReference type="EMBL" id="JAGPXD010000002">
    <property type="protein sequence ID" value="KAH7368709.1"/>
    <property type="molecule type" value="Genomic_DNA"/>
</dbReference>
<dbReference type="Proteomes" id="UP000813385">
    <property type="component" value="Unassembled WGS sequence"/>
</dbReference>
<comment type="caution">
    <text evidence="1">The sequence shown here is derived from an EMBL/GenBank/DDBJ whole genome shotgun (WGS) entry which is preliminary data.</text>
</comment>
<dbReference type="InterPro" id="IPR039556">
    <property type="entry name" value="ICL/PEPM"/>
</dbReference>
<gene>
    <name evidence="1" type="ORF">B0T11DRAFT_66777</name>
</gene>
<dbReference type="GO" id="GO:0003824">
    <property type="term" value="F:catalytic activity"/>
    <property type="evidence" value="ECO:0007669"/>
    <property type="project" value="InterPro"/>
</dbReference>
<evidence type="ECO:0000313" key="2">
    <source>
        <dbReference type="Proteomes" id="UP000813385"/>
    </source>
</evidence>
<proteinExistence type="predicted"/>
<organism evidence="1 2">
    <name type="scientific">Plectosphaerella cucumerina</name>
    <dbReference type="NCBI Taxonomy" id="40658"/>
    <lineage>
        <taxon>Eukaryota</taxon>
        <taxon>Fungi</taxon>
        <taxon>Dikarya</taxon>
        <taxon>Ascomycota</taxon>
        <taxon>Pezizomycotina</taxon>
        <taxon>Sordariomycetes</taxon>
        <taxon>Hypocreomycetidae</taxon>
        <taxon>Glomerellales</taxon>
        <taxon>Plectosphaerellaceae</taxon>
        <taxon>Plectosphaerella</taxon>
    </lineage>
</organism>
<sequence length="284" mass="29721">MASTNELAATLKRLHQPSAPIVLPNIWDLASLRALVSLNDADPEGRPVKAVATASWAIAEASGIRDEDLTWEQNRDAIALLAPHVRAAGLPLTVDLQDGYGERIEEVVAEAVRLGASGANIEDSIPSAGFGKGVEGSLYGLEEQMDRLRRALAAARDAGCPDFVLNARSDVFRLDAPVPPGDDEATIAEAVKRGRAYLELGATTIFVWGGSGRGLRTSEVQTLARELGGRVAVKLGDGPEALTTAELATIGVARISVGPSLYLKAMAAVREAAARILSGGRLAA</sequence>
<dbReference type="PANTHER" id="PTHR42905">
    <property type="entry name" value="PHOSPHOENOLPYRUVATE CARBOXYLASE"/>
    <property type="match status" value="1"/>
</dbReference>
<dbReference type="InterPro" id="IPR015813">
    <property type="entry name" value="Pyrv/PenolPyrv_kinase-like_dom"/>
</dbReference>
<name>A0A8K0TSF6_9PEZI</name>
<reference evidence="1" key="1">
    <citation type="journal article" date="2021" name="Nat. Commun.">
        <title>Genetic determinants of endophytism in the Arabidopsis root mycobiome.</title>
        <authorList>
            <person name="Mesny F."/>
            <person name="Miyauchi S."/>
            <person name="Thiergart T."/>
            <person name="Pickel B."/>
            <person name="Atanasova L."/>
            <person name="Karlsson M."/>
            <person name="Huettel B."/>
            <person name="Barry K.W."/>
            <person name="Haridas S."/>
            <person name="Chen C."/>
            <person name="Bauer D."/>
            <person name="Andreopoulos W."/>
            <person name="Pangilinan J."/>
            <person name="LaButti K."/>
            <person name="Riley R."/>
            <person name="Lipzen A."/>
            <person name="Clum A."/>
            <person name="Drula E."/>
            <person name="Henrissat B."/>
            <person name="Kohler A."/>
            <person name="Grigoriev I.V."/>
            <person name="Martin F.M."/>
            <person name="Hacquard S."/>
        </authorList>
    </citation>
    <scope>NUCLEOTIDE SEQUENCE</scope>
    <source>
        <strain evidence="1">MPI-CAGE-AT-0016</strain>
    </source>
</reference>
<evidence type="ECO:0000313" key="1">
    <source>
        <dbReference type="EMBL" id="KAH7368709.1"/>
    </source>
</evidence>
<dbReference type="SUPFAM" id="SSF51621">
    <property type="entry name" value="Phosphoenolpyruvate/pyruvate domain"/>
    <property type="match status" value="1"/>
</dbReference>
<dbReference type="OrthoDB" id="429143at2759"/>
<protein>
    <submittedName>
        <fullName evidence="1">Phosphoenolpyruvate phosphomutase-domain-containing protein</fullName>
    </submittedName>
</protein>
<dbReference type="Pfam" id="PF13714">
    <property type="entry name" value="PEP_mutase"/>
    <property type="match status" value="1"/>
</dbReference>
<dbReference type="Gene3D" id="3.20.20.60">
    <property type="entry name" value="Phosphoenolpyruvate-binding domains"/>
    <property type="match status" value="1"/>
</dbReference>
<dbReference type="PANTHER" id="PTHR42905:SF16">
    <property type="entry name" value="CARBOXYPHOSPHONOENOLPYRUVATE PHOSPHONOMUTASE-LIKE PROTEIN (AFU_ORTHOLOGUE AFUA_5G07230)"/>
    <property type="match status" value="1"/>
</dbReference>
<dbReference type="InterPro" id="IPR040442">
    <property type="entry name" value="Pyrv_kinase-like_dom_sf"/>
</dbReference>